<evidence type="ECO:0000313" key="1">
    <source>
        <dbReference type="EMBL" id="AOX00139.1"/>
    </source>
</evidence>
<gene>
    <name evidence="1" type="ORF">BJP34_12380</name>
</gene>
<protein>
    <submittedName>
        <fullName evidence="1">Uncharacterized protein</fullName>
    </submittedName>
</protein>
<dbReference type="OrthoDB" id="464405at2"/>
<name>A0A1D8TR70_9CYAN</name>
<proteinExistence type="predicted"/>
<organism evidence="1 2">
    <name type="scientific">Moorena producens PAL-8-15-08-1</name>
    <dbReference type="NCBI Taxonomy" id="1458985"/>
    <lineage>
        <taxon>Bacteria</taxon>
        <taxon>Bacillati</taxon>
        <taxon>Cyanobacteriota</taxon>
        <taxon>Cyanophyceae</taxon>
        <taxon>Coleofasciculales</taxon>
        <taxon>Coleofasciculaceae</taxon>
        <taxon>Moorena</taxon>
    </lineage>
</organism>
<sequence length="68" mass="7981">MKPSQVIFPKFPVKQIAQRIIHMRQITRIDQQLFMSALRGKASLSLEEQTLVQEIHDRLNRGLIRVVE</sequence>
<dbReference type="KEGG" id="mpro:BJP34_12380"/>
<dbReference type="RefSeq" id="WP_070392609.1">
    <property type="nucleotide sequence ID" value="NZ_CP017599.1"/>
</dbReference>
<accession>A0A1D8TR70</accession>
<reference evidence="2" key="1">
    <citation type="submission" date="2016-10" db="EMBL/GenBank/DDBJ databases">
        <title>Comparative genomics uncovers the prolific and rare metabolic potential of the cyanobacterial genus Moorea.</title>
        <authorList>
            <person name="Leao T."/>
            <person name="Castelao G."/>
            <person name="Korobeynikov A."/>
            <person name="Monroe E.A."/>
            <person name="Podell S."/>
            <person name="Glukhov E."/>
            <person name="Allen E."/>
            <person name="Gerwick W.H."/>
            <person name="Gerwick L."/>
        </authorList>
    </citation>
    <scope>NUCLEOTIDE SEQUENCE [LARGE SCALE GENOMIC DNA]</scope>
    <source>
        <strain evidence="2">PAL-8-15-08-1</strain>
    </source>
</reference>
<dbReference type="Proteomes" id="UP000177870">
    <property type="component" value="Chromosome"/>
</dbReference>
<dbReference type="EMBL" id="CP017599">
    <property type="protein sequence ID" value="AOX00139.1"/>
    <property type="molecule type" value="Genomic_DNA"/>
</dbReference>
<evidence type="ECO:0000313" key="2">
    <source>
        <dbReference type="Proteomes" id="UP000177870"/>
    </source>
</evidence>
<dbReference type="AlphaFoldDB" id="A0A1D8TR70"/>